<dbReference type="EMBL" id="NJHN03000010">
    <property type="protein sequence ID" value="KAH9426439.1"/>
    <property type="molecule type" value="Genomic_DNA"/>
</dbReference>
<dbReference type="Proteomes" id="UP000887458">
    <property type="component" value="Unassembled WGS sequence"/>
</dbReference>
<sequence>MTDVNSCIRYNSGIYNSSSDNDICRNNGNDDDDGCDCFSCLFIDDFFDDEEEVFVVGEGGVGDRFASLSMIEHSILSRLSLNLAILLLALPLRRRRLPFNHIPNPLSSSSEMNLNNDKMKRNEKL</sequence>
<evidence type="ECO:0000313" key="2">
    <source>
        <dbReference type="Proteomes" id="UP000887458"/>
    </source>
</evidence>
<organism evidence="1 2">
    <name type="scientific">Dermatophagoides pteronyssinus</name>
    <name type="common">European house dust mite</name>
    <dbReference type="NCBI Taxonomy" id="6956"/>
    <lineage>
        <taxon>Eukaryota</taxon>
        <taxon>Metazoa</taxon>
        <taxon>Ecdysozoa</taxon>
        <taxon>Arthropoda</taxon>
        <taxon>Chelicerata</taxon>
        <taxon>Arachnida</taxon>
        <taxon>Acari</taxon>
        <taxon>Acariformes</taxon>
        <taxon>Sarcoptiformes</taxon>
        <taxon>Astigmata</taxon>
        <taxon>Psoroptidia</taxon>
        <taxon>Analgoidea</taxon>
        <taxon>Pyroglyphidae</taxon>
        <taxon>Dermatophagoidinae</taxon>
        <taxon>Dermatophagoides</taxon>
    </lineage>
</organism>
<keyword evidence="2" id="KW-1185">Reference proteome</keyword>
<comment type="caution">
    <text evidence="1">The sequence shown here is derived from an EMBL/GenBank/DDBJ whole genome shotgun (WGS) entry which is preliminary data.</text>
</comment>
<accession>A0ABQ8JUY6</accession>
<reference evidence="1 2" key="1">
    <citation type="journal article" date="2018" name="J. Allergy Clin. Immunol.">
        <title>High-quality assembly of Dermatophagoides pteronyssinus genome and transcriptome reveals a wide range of novel allergens.</title>
        <authorList>
            <person name="Liu X.Y."/>
            <person name="Yang K.Y."/>
            <person name="Wang M.Q."/>
            <person name="Kwok J.S."/>
            <person name="Zeng X."/>
            <person name="Yang Z."/>
            <person name="Xiao X.J."/>
            <person name="Lau C.P."/>
            <person name="Li Y."/>
            <person name="Huang Z.M."/>
            <person name="Ba J.G."/>
            <person name="Yim A.K."/>
            <person name="Ouyang C.Y."/>
            <person name="Ngai S.M."/>
            <person name="Chan T.F."/>
            <person name="Leung E.L."/>
            <person name="Liu L."/>
            <person name="Liu Z.G."/>
            <person name="Tsui S.K."/>
        </authorList>
    </citation>
    <scope>NUCLEOTIDE SEQUENCE [LARGE SCALE GENOMIC DNA]</scope>
    <source>
        <strain evidence="1">Derp</strain>
    </source>
</reference>
<reference evidence="1 2" key="2">
    <citation type="journal article" date="2022" name="Mol. Biol. Evol.">
        <title>Comparative Genomics Reveals Insights into the Divergent Evolution of Astigmatic Mites and Household Pest Adaptations.</title>
        <authorList>
            <person name="Xiong Q."/>
            <person name="Wan A.T."/>
            <person name="Liu X."/>
            <person name="Fung C.S."/>
            <person name="Xiao X."/>
            <person name="Malainual N."/>
            <person name="Hou J."/>
            <person name="Wang L."/>
            <person name="Wang M."/>
            <person name="Yang K.Y."/>
            <person name="Cui Y."/>
            <person name="Leung E.L."/>
            <person name="Nong W."/>
            <person name="Shin S.K."/>
            <person name="Au S.W."/>
            <person name="Jeong K.Y."/>
            <person name="Chew F.T."/>
            <person name="Hui J.H."/>
            <person name="Leung T.F."/>
            <person name="Tungtrongchitr A."/>
            <person name="Zhong N."/>
            <person name="Liu Z."/>
            <person name="Tsui S.K."/>
        </authorList>
    </citation>
    <scope>NUCLEOTIDE SEQUENCE [LARGE SCALE GENOMIC DNA]</scope>
    <source>
        <strain evidence="1">Derp</strain>
    </source>
</reference>
<gene>
    <name evidence="1" type="ORF">DERP_011008</name>
</gene>
<evidence type="ECO:0000313" key="1">
    <source>
        <dbReference type="EMBL" id="KAH9426439.1"/>
    </source>
</evidence>
<proteinExistence type="predicted"/>
<protein>
    <submittedName>
        <fullName evidence="1">Uncharacterized protein</fullName>
    </submittedName>
</protein>
<name>A0ABQ8JUY6_DERPT</name>